<dbReference type="HAMAP" id="MF_00586">
    <property type="entry name" value="GatD"/>
    <property type="match status" value="1"/>
</dbReference>
<sequence>MDTGDIISFKYNGRDYSGIYINESNGFYTLKLSNGYNIIVDKSDVKIEAIKKPENSEPSKKIKYKKGDKKLVIMTTGGTIGSTVDYSTGAVRPVKDPEFIYNYIPYIDDFDIKYEVLDNMLSENVTAEKMMNFARRAYNYLKENIPVLIFHGTDTMQYTASALAFMFEKLSAPVIFVGSQRSPDRPSSDAFINIGAAANFSLMDLGEVSIAMHSYTSDIVGLSRAVRTRKMHTSRRDAFKPIDDDYIAFFDGKLKINENYKKRDDETILMDKLNDNVSIVYFYPGMKSDDFSSLVSGKDAVIIMGTGLGHVSDNIIEEIKRHKDTKFFMTSQCIFGNTNLNVYSTGRKLIDAGVISLGNMLPETAYVKAMYILGSHPDKLEEMMLLNLRGELSDRILLR</sequence>
<dbReference type="Gene3D" id="3.40.50.1170">
    <property type="entry name" value="L-asparaginase, N-terminal domain"/>
    <property type="match status" value="1"/>
</dbReference>
<feature type="active site" evidence="5">
    <location>
        <position position="153"/>
    </location>
</feature>
<dbReference type="PIRSF" id="PIRSF001220">
    <property type="entry name" value="L-ASNase_gatD"/>
    <property type="match status" value="1"/>
</dbReference>
<dbReference type="InterPro" id="IPR011878">
    <property type="entry name" value="GatD"/>
</dbReference>
<dbReference type="GO" id="GO:0006412">
    <property type="term" value="P:translation"/>
    <property type="evidence" value="ECO:0007669"/>
    <property type="project" value="UniProtKB-UniRule"/>
</dbReference>
<dbReference type="InterPro" id="IPR037222">
    <property type="entry name" value="GatD_N_sf"/>
</dbReference>
<dbReference type="EMBL" id="AE017261">
    <property type="protein sequence ID" value="AAT43982.1"/>
    <property type="molecule type" value="Genomic_DNA"/>
</dbReference>
<evidence type="ECO:0000313" key="10">
    <source>
        <dbReference type="EMBL" id="AAT43982.1"/>
    </source>
</evidence>
<organism evidence="10 11">
    <name type="scientific">Picrophilus torridus (strain ATCC 700027 / DSM 9790 / JCM 10055 / NBRC 100828 / KAW 2/3)</name>
    <dbReference type="NCBI Taxonomy" id="1122961"/>
    <lineage>
        <taxon>Archaea</taxon>
        <taxon>Methanobacteriati</taxon>
        <taxon>Thermoplasmatota</taxon>
        <taxon>Thermoplasmata</taxon>
        <taxon>Thermoplasmatales</taxon>
        <taxon>Picrophilaceae</taxon>
        <taxon>Picrophilus</taxon>
    </lineage>
</organism>
<dbReference type="SUPFAM" id="SSF53774">
    <property type="entry name" value="Glutaminase/Asparaginase"/>
    <property type="match status" value="1"/>
</dbReference>
<comment type="similarity">
    <text evidence="5 6">Belongs to the asparaginase 1 family. GatD subfamily.</text>
</comment>
<dbReference type="PANTHER" id="PTHR11707:SF28">
    <property type="entry name" value="60 KDA LYSOPHOSPHOLIPASE"/>
    <property type="match status" value="1"/>
</dbReference>
<name>Q6KZ70_PICTO</name>
<dbReference type="InterPro" id="IPR040918">
    <property type="entry name" value="GatD_N"/>
</dbReference>
<feature type="domain" description="L-asparaginase N-terminal" evidence="7">
    <location>
        <begin position="70"/>
        <end position="259"/>
    </location>
</feature>
<comment type="subunit">
    <text evidence="5 6">Heterodimer of GatD and GatE.</text>
</comment>
<dbReference type="PaxDb" id="263820-PTO1397"/>
<dbReference type="InterPro" id="IPR037152">
    <property type="entry name" value="L-asparaginase_N_sf"/>
</dbReference>
<dbReference type="SUPFAM" id="SSF141300">
    <property type="entry name" value="GatD N-terminal domain-like"/>
    <property type="match status" value="1"/>
</dbReference>
<dbReference type="PROSITE" id="PS51732">
    <property type="entry name" value="ASN_GLN_ASE_3"/>
    <property type="match status" value="1"/>
</dbReference>
<dbReference type="Pfam" id="PF17763">
    <property type="entry name" value="Asparaginase_C"/>
    <property type="match status" value="1"/>
</dbReference>
<evidence type="ECO:0000256" key="5">
    <source>
        <dbReference type="HAMAP-Rule" id="MF_00586"/>
    </source>
</evidence>
<comment type="function">
    <text evidence="5 6">Allows the formation of correctly charged Gln-tRNA(Gln) through the transamidation of misacylated Glu-tRNA(Gln) in organisms which lack glutaminyl-tRNA synthetase. The reaction takes place in the presence of glutamine and ATP through an activated gamma-phospho-Glu-tRNA(Gln). The GatDE system is specific for glutamate and does not act on aspartate.</text>
</comment>
<dbReference type="GO" id="GO:0004067">
    <property type="term" value="F:asparaginase activity"/>
    <property type="evidence" value="ECO:0007669"/>
    <property type="project" value="UniProtKB-UniRule"/>
</dbReference>
<dbReference type="InterPro" id="IPR006034">
    <property type="entry name" value="Asparaginase/glutaminase-like"/>
</dbReference>
<dbReference type="Pfam" id="PF18195">
    <property type="entry name" value="GatD_N"/>
    <property type="match status" value="1"/>
</dbReference>
<dbReference type="InterPro" id="IPR040919">
    <property type="entry name" value="Asparaginase_C"/>
</dbReference>
<evidence type="ECO:0000256" key="1">
    <source>
        <dbReference type="ARBA" id="ARBA00022598"/>
    </source>
</evidence>
<dbReference type="PIRSF" id="PIRSF500175">
    <property type="entry name" value="Glu_ADT_D"/>
    <property type="match status" value="1"/>
</dbReference>
<dbReference type="OrthoDB" id="371959at2157"/>
<reference evidence="10 11" key="1">
    <citation type="journal article" date="2004" name="Proc. Natl. Acad. Sci. U.S.A.">
        <title>Genome sequence of Picrophilus torridus and its implications for life around pH 0.</title>
        <authorList>
            <person name="Futterer O."/>
            <person name="Angelov A."/>
            <person name="Liesegang H."/>
            <person name="Gottschalk G."/>
            <person name="Schleper C."/>
            <person name="Schepers B."/>
            <person name="Dock C."/>
            <person name="Antranikian G."/>
            <person name="Liebl W."/>
        </authorList>
    </citation>
    <scope>NUCLEOTIDE SEQUENCE [LARGE SCALE GENOMIC DNA]</scope>
    <source>
        <strain evidence="11">ATCC 700027 / DSM 9790 / JCM 10055 / NBRC 100828</strain>
    </source>
</reference>
<dbReference type="InParanoid" id="Q6KZ70"/>
<dbReference type="CDD" id="cd08962">
    <property type="entry name" value="GatD"/>
    <property type="match status" value="1"/>
</dbReference>
<dbReference type="GO" id="GO:0050567">
    <property type="term" value="F:glutaminyl-tRNA synthase (glutamine-hydrolyzing) activity"/>
    <property type="evidence" value="ECO:0007669"/>
    <property type="project" value="UniProtKB-UniRule"/>
</dbReference>
<dbReference type="InterPro" id="IPR027473">
    <property type="entry name" value="L-asparaginase_C"/>
</dbReference>
<protein>
    <recommendedName>
        <fullName evidence="5 6">Glutamyl-tRNA(Gln) amidotransferase subunit D</fullName>
        <shortName evidence="5">Glu-ADT subunit D</shortName>
        <ecNumber evidence="5 6">6.3.5.-</ecNumber>
    </recommendedName>
</protein>
<evidence type="ECO:0000256" key="3">
    <source>
        <dbReference type="ARBA" id="ARBA00022840"/>
    </source>
</evidence>
<keyword evidence="2 5" id="KW-0547">Nucleotide-binding</keyword>
<dbReference type="GO" id="GO:0006450">
    <property type="term" value="P:regulation of translational fidelity"/>
    <property type="evidence" value="ECO:0007669"/>
    <property type="project" value="InterPro"/>
</dbReference>
<evidence type="ECO:0000259" key="8">
    <source>
        <dbReference type="Pfam" id="PF17763"/>
    </source>
</evidence>
<dbReference type="Proteomes" id="UP000000438">
    <property type="component" value="Chromosome"/>
</dbReference>
<dbReference type="Gene3D" id="3.40.50.40">
    <property type="match status" value="1"/>
</dbReference>
<keyword evidence="3 5" id="KW-0067">ATP-binding</keyword>
<dbReference type="InterPro" id="IPR006033">
    <property type="entry name" value="AsnA_fam"/>
</dbReference>
<dbReference type="FunCoup" id="Q6KZ70">
    <property type="interactions" value="55"/>
</dbReference>
<gene>
    <name evidence="5" type="primary">gatD</name>
    <name evidence="10" type="ordered locus">PTO1397</name>
</gene>
<dbReference type="EC" id="6.3.5.-" evidence="5 6"/>
<evidence type="ECO:0000256" key="2">
    <source>
        <dbReference type="ARBA" id="ARBA00022741"/>
    </source>
</evidence>
<feature type="domain" description="GatD N-terminal" evidence="9">
    <location>
        <begin position="1"/>
        <end position="50"/>
    </location>
</feature>
<dbReference type="InterPro" id="IPR036152">
    <property type="entry name" value="Asp/glu_Ase-like_sf"/>
</dbReference>
<dbReference type="PANTHER" id="PTHR11707">
    <property type="entry name" value="L-ASPARAGINASE"/>
    <property type="match status" value="1"/>
</dbReference>
<dbReference type="KEGG" id="pto:PTO1397"/>
<dbReference type="RefSeq" id="WP_011178198.1">
    <property type="nucleotide sequence ID" value="NC_005877.1"/>
</dbReference>
<feature type="active site" evidence="5">
    <location>
        <position position="230"/>
    </location>
</feature>
<dbReference type="NCBIfam" id="TIGR00519">
    <property type="entry name" value="asnASE_I"/>
    <property type="match status" value="1"/>
</dbReference>
<dbReference type="GO" id="GO:0006520">
    <property type="term" value="P:amino acid metabolic process"/>
    <property type="evidence" value="ECO:0007669"/>
    <property type="project" value="InterPro"/>
</dbReference>
<dbReference type="GeneID" id="2844170"/>
<evidence type="ECO:0000259" key="9">
    <source>
        <dbReference type="Pfam" id="PF18195"/>
    </source>
</evidence>
<evidence type="ECO:0000259" key="7">
    <source>
        <dbReference type="Pfam" id="PF00710"/>
    </source>
</evidence>
<dbReference type="NCBIfam" id="NF003217">
    <property type="entry name" value="PRK04183.1"/>
    <property type="match status" value="1"/>
</dbReference>
<dbReference type="AlphaFoldDB" id="Q6KZ70"/>
<keyword evidence="4 5" id="KW-0648">Protein biosynthesis</keyword>
<accession>Q6KZ70</accession>
<dbReference type="PATRIC" id="fig|263820.9.peg.1451"/>
<dbReference type="STRING" id="263820.PTO1397"/>
<dbReference type="SMART" id="SM00870">
    <property type="entry name" value="Asparaginase"/>
    <property type="match status" value="1"/>
</dbReference>
<keyword evidence="1 5" id="KW-0436">Ligase</keyword>
<dbReference type="PRINTS" id="PR00139">
    <property type="entry name" value="ASNGLNASE"/>
</dbReference>
<dbReference type="NCBIfam" id="TIGR02153">
    <property type="entry name" value="gatD_arch"/>
    <property type="match status" value="1"/>
</dbReference>
<dbReference type="Pfam" id="PF00710">
    <property type="entry name" value="Asparaginase"/>
    <property type="match status" value="1"/>
</dbReference>
<feature type="domain" description="Asparaginase/glutaminase C-terminal" evidence="8">
    <location>
        <begin position="276"/>
        <end position="378"/>
    </location>
</feature>
<feature type="active site" evidence="5">
    <location>
        <position position="79"/>
    </location>
</feature>
<dbReference type="Gene3D" id="2.30.30.520">
    <property type="match status" value="1"/>
</dbReference>
<dbReference type="eggNOG" id="arCOG01924">
    <property type="taxonomic scope" value="Archaea"/>
</dbReference>
<evidence type="ECO:0000256" key="6">
    <source>
        <dbReference type="RuleBase" id="RU004457"/>
    </source>
</evidence>
<comment type="catalytic activity">
    <reaction evidence="5 6">
        <text>L-glutamyl-tRNA(Gln) + L-glutamine + ATP + H2O = L-glutaminyl-tRNA(Gln) + L-glutamate + ADP + phosphate + H(+)</text>
        <dbReference type="Rhea" id="RHEA:17521"/>
        <dbReference type="Rhea" id="RHEA-COMP:9681"/>
        <dbReference type="Rhea" id="RHEA-COMP:9684"/>
        <dbReference type="ChEBI" id="CHEBI:15377"/>
        <dbReference type="ChEBI" id="CHEBI:15378"/>
        <dbReference type="ChEBI" id="CHEBI:29985"/>
        <dbReference type="ChEBI" id="CHEBI:30616"/>
        <dbReference type="ChEBI" id="CHEBI:43474"/>
        <dbReference type="ChEBI" id="CHEBI:58359"/>
        <dbReference type="ChEBI" id="CHEBI:78520"/>
        <dbReference type="ChEBI" id="CHEBI:78521"/>
        <dbReference type="ChEBI" id="CHEBI:456216"/>
    </reaction>
</comment>
<feature type="active site" evidence="5">
    <location>
        <position position="154"/>
    </location>
</feature>
<dbReference type="InterPro" id="IPR027474">
    <property type="entry name" value="L-asparaginase_N"/>
</dbReference>
<evidence type="ECO:0000313" key="11">
    <source>
        <dbReference type="Proteomes" id="UP000000438"/>
    </source>
</evidence>
<dbReference type="GO" id="GO:0005524">
    <property type="term" value="F:ATP binding"/>
    <property type="evidence" value="ECO:0007669"/>
    <property type="project" value="UniProtKB-KW"/>
</dbReference>
<evidence type="ECO:0000256" key="4">
    <source>
        <dbReference type="ARBA" id="ARBA00022917"/>
    </source>
</evidence>
<proteinExistence type="inferred from homology"/>
<dbReference type="HOGENOM" id="CLU_019134_2_1_2"/>